<dbReference type="InterPro" id="IPR003423">
    <property type="entry name" value="OMP_efflux"/>
</dbReference>
<dbReference type="Pfam" id="PF02321">
    <property type="entry name" value="OEP"/>
    <property type="match status" value="1"/>
</dbReference>
<feature type="compositionally biased region" description="Basic and acidic residues" evidence="3">
    <location>
        <begin position="1"/>
        <end position="16"/>
    </location>
</feature>
<evidence type="ECO:0000256" key="3">
    <source>
        <dbReference type="SAM" id="MobiDB-lite"/>
    </source>
</evidence>
<dbReference type="RefSeq" id="WP_245690344.1">
    <property type="nucleotide sequence ID" value="NZ_FNBU01000010.1"/>
</dbReference>
<dbReference type="InterPro" id="IPR010131">
    <property type="entry name" value="MdtP/NodT-like"/>
</dbReference>
<dbReference type="SUPFAM" id="SSF56954">
    <property type="entry name" value="Outer membrane efflux proteins (OEP)"/>
    <property type="match status" value="1"/>
</dbReference>
<dbReference type="STRING" id="1123285.SAMN05660235_01542"/>
<dbReference type="GO" id="GO:0015562">
    <property type="term" value="F:efflux transmembrane transporter activity"/>
    <property type="evidence" value="ECO:0007669"/>
    <property type="project" value="InterPro"/>
</dbReference>
<evidence type="ECO:0000256" key="1">
    <source>
        <dbReference type="ARBA" id="ARBA00007613"/>
    </source>
</evidence>
<organism evidence="4 5">
    <name type="scientific">Sporolituus thermophilus DSM 23256</name>
    <dbReference type="NCBI Taxonomy" id="1123285"/>
    <lineage>
        <taxon>Bacteria</taxon>
        <taxon>Bacillati</taxon>
        <taxon>Bacillota</taxon>
        <taxon>Negativicutes</taxon>
        <taxon>Selenomonadales</taxon>
        <taxon>Sporomusaceae</taxon>
        <taxon>Sporolituus</taxon>
    </lineage>
</organism>
<dbReference type="PANTHER" id="PTHR30203">
    <property type="entry name" value="OUTER MEMBRANE CATION EFFLUX PROTEIN"/>
    <property type="match status" value="1"/>
</dbReference>
<keyword evidence="2" id="KW-0175">Coiled coil</keyword>
<dbReference type="EMBL" id="FNBU01000010">
    <property type="protein sequence ID" value="SDF42524.1"/>
    <property type="molecule type" value="Genomic_DNA"/>
</dbReference>
<dbReference type="Gene3D" id="1.20.1600.10">
    <property type="entry name" value="Outer membrane efflux proteins (OEP)"/>
    <property type="match status" value="1"/>
</dbReference>
<protein>
    <submittedName>
        <fullName evidence="4">Outer membrane efflux protein</fullName>
    </submittedName>
</protein>
<sequence>MERLNAAIDEKEKQQEKLPNPGPRLAKSGVELARKQKLPDFEFTLGYKTNKEKMVEETEMGLMLEDRKPTWKVEIMAMLPIWQGNKIKADIKAAEANLAAAEAALTNMKNMTELDVQMALADAQASWRQIDLYKNTIIPQAEQTYQAATVSYTNGKTDFMTVLEAVNTLRNAKLGLYKAKVDYEKAIANLEKAVGKPLFVNVDITKIK</sequence>
<keyword evidence="5" id="KW-1185">Reference proteome</keyword>
<reference evidence="5" key="1">
    <citation type="submission" date="2016-10" db="EMBL/GenBank/DDBJ databases">
        <authorList>
            <person name="Varghese N."/>
            <person name="Submissions S."/>
        </authorList>
    </citation>
    <scope>NUCLEOTIDE SEQUENCE [LARGE SCALE GENOMIC DNA]</scope>
    <source>
        <strain evidence="5">DSM 23256</strain>
    </source>
</reference>
<comment type="similarity">
    <text evidence="1">Belongs to the outer membrane factor (OMF) (TC 1.B.17) family.</text>
</comment>
<feature type="region of interest" description="Disordered" evidence="3">
    <location>
        <begin position="1"/>
        <end position="26"/>
    </location>
</feature>
<evidence type="ECO:0000313" key="5">
    <source>
        <dbReference type="Proteomes" id="UP000243333"/>
    </source>
</evidence>
<evidence type="ECO:0000313" key="4">
    <source>
        <dbReference type="EMBL" id="SDF42524.1"/>
    </source>
</evidence>
<dbReference type="PANTHER" id="PTHR30203:SF24">
    <property type="entry name" value="BLR4935 PROTEIN"/>
    <property type="match status" value="1"/>
</dbReference>
<proteinExistence type="inferred from homology"/>
<dbReference type="AlphaFoldDB" id="A0A1G7KZM5"/>
<name>A0A1G7KZM5_9FIRM</name>
<evidence type="ECO:0000256" key="2">
    <source>
        <dbReference type="SAM" id="Coils"/>
    </source>
</evidence>
<dbReference type="Proteomes" id="UP000243333">
    <property type="component" value="Unassembled WGS sequence"/>
</dbReference>
<feature type="coiled-coil region" evidence="2">
    <location>
        <begin position="84"/>
        <end position="111"/>
    </location>
</feature>
<gene>
    <name evidence="4" type="ORF">SAMN05660235_01542</name>
</gene>
<accession>A0A1G7KZM5</accession>